<keyword evidence="1" id="KW-0732">Signal</keyword>
<dbReference type="Proteomes" id="UP001055940">
    <property type="component" value="Chromosome"/>
</dbReference>
<dbReference type="EMBL" id="CP099837">
    <property type="protein sequence ID" value="USY18999.1"/>
    <property type="molecule type" value="Genomic_DNA"/>
</dbReference>
<accession>A0ABY5D6W7</accession>
<evidence type="ECO:0008006" key="4">
    <source>
        <dbReference type="Google" id="ProtNLM"/>
    </source>
</evidence>
<dbReference type="PROSITE" id="PS51257">
    <property type="entry name" value="PROKAR_LIPOPROTEIN"/>
    <property type="match status" value="1"/>
</dbReference>
<evidence type="ECO:0000256" key="1">
    <source>
        <dbReference type="SAM" id="SignalP"/>
    </source>
</evidence>
<reference evidence="2" key="1">
    <citation type="submission" date="2022-06" db="EMBL/GenBank/DDBJ databases">
        <authorList>
            <person name="Ping M."/>
        </authorList>
    </citation>
    <scope>NUCLEOTIDE SEQUENCE</scope>
    <source>
        <strain evidence="2">JCM11759T</strain>
    </source>
</reference>
<keyword evidence="3" id="KW-1185">Reference proteome</keyword>
<evidence type="ECO:0000313" key="2">
    <source>
        <dbReference type="EMBL" id="USY18999.1"/>
    </source>
</evidence>
<feature type="signal peptide" evidence="1">
    <location>
        <begin position="1"/>
        <end position="20"/>
    </location>
</feature>
<name>A0ABY5D6W7_9ACTN</name>
<organism evidence="2 3">
    <name type="scientific">Nocardiopsis exhalans</name>
    <dbReference type="NCBI Taxonomy" id="163604"/>
    <lineage>
        <taxon>Bacteria</taxon>
        <taxon>Bacillati</taxon>
        <taxon>Actinomycetota</taxon>
        <taxon>Actinomycetes</taxon>
        <taxon>Streptosporangiales</taxon>
        <taxon>Nocardiopsidaceae</taxon>
        <taxon>Nocardiopsis</taxon>
    </lineage>
</organism>
<feature type="chain" id="PRO_5045504159" description="DUF4382 domain-containing protein" evidence="1">
    <location>
        <begin position="21"/>
        <end position="203"/>
    </location>
</feature>
<protein>
    <recommendedName>
        <fullName evidence="4">DUF4382 domain-containing protein</fullName>
    </recommendedName>
</protein>
<dbReference type="RefSeq" id="WP_254418296.1">
    <property type="nucleotide sequence ID" value="NZ_BAAAJB010000012.1"/>
</dbReference>
<sequence length="203" mass="21206">MRVITLTAVTGLALALSACAAPDTPETADGVANDSVVVYHADYPVYDTPEELLSSADLVVEGVITASSVREIDILLPPEEGLGPDADPAPGAADTEEEVLLVFTVHEVEVTSVLSGDADVGQSIEIKQLGGVLDGVEYVEEGAIALDPGEPHLLILSGIHDVPLSLINSHQGAYSVESNGDFEPLHAENQVLISENTIEETTE</sequence>
<gene>
    <name evidence="2" type="ORF">NE857_27600</name>
</gene>
<evidence type="ECO:0000313" key="3">
    <source>
        <dbReference type="Proteomes" id="UP001055940"/>
    </source>
</evidence>
<proteinExistence type="predicted"/>